<feature type="region of interest" description="Disordered" evidence="5">
    <location>
        <begin position="1"/>
        <end position="21"/>
    </location>
</feature>
<dbReference type="GO" id="GO:0006412">
    <property type="term" value="P:translation"/>
    <property type="evidence" value="ECO:0007669"/>
    <property type="project" value="InterPro"/>
</dbReference>
<dbReference type="InterPro" id="IPR058959">
    <property type="entry name" value="DUF8157_C"/>
</dbReference>
<gene>
    <name evidence="7" type="ordered locus">Mpal_0618</name>
</gene>
<keyword evidence="3" id="KW-0408">Iron</keyword>
<evidence type="ECO:0000313" key="7">
    <source>
        <dbReference type="EMBL" id="ACL15989.1"/>
    </source>
</evidence>
<proteinExistence type="predicted"/>
<dbReference type="OrthoDB" id="117536at2157"/>
<dbReference type="STRING" id="521011.Mpal_0618"/>
<evidence type="ECO:0000256" key="5">
    <source>
        <dbReference type="SAM" id="MobiDB-lite"/>
    </source>
</evidence>
<dbReference type="Pfam" id="PF26487">
    <property type="entry name" value="DUF8157_C"/>
    <property type="match status" value="1"/>
</dbReference>
<evidence type="ECO:0000256" key="2">
    <source>
        <dbReference type="ARBA" id="ARBA00022946"/>
    </source>
</evidence>
<evidence type="ECO:0000256" key="1">
    <source>
        <dbReference type="ARBA" id="ARBA00022723"/>
    </source>
</evidence>
<dbReference type="CDD" id="cd02440">
    <property type="entry name" value="AdoMet_MTases"/>
    <property type="match status" value="1"/>
</dbReference>
<evidence type="ECO:0000256" key="4">
    <source>
        <dbReference type="ARBA" id="ARBA00023014"/>
    </source>
</evidence>
<dbReference type="EMBL" id="CP001338">
    <property type="protein sequence ID" value="ACL15989.1"/>
    <property type="molecule type" value="Genomic_DNA"/>
</dbReference>
<name>B8GFE1_METPE</name>
<dbReference type="Pfam" id="PF09243">
    <property type="entry name" value="Rsm22"/>
    <property type="match status" value="1"/>
</dbReference>
<evidence type="ECO:0000259" key="6">
    <source>
        <dbReference type="Pfam" id="PF26487"/>
    </source>
</evidence>
<keyword evidence="1" id="KW-0479">Metal-binding</keyword>
<dbReference type="GO" id="GO:0008168">
    <property type="term" value="F:methyltransferase activity"/>
    <property type="evidence" value="ECO:0007669"/>
    <property type="project" value="InterPro"/>
</dbReference>
<dbReference type="Gene3D" id="3.40.50.150">
    <property type="entry name" value="Vaccinia Virus protein VP39"/>
    <property type="match status" value="1"/>
</dbReference>
<dbReference type="Proteomes" id="UP000002457">
    <property type="component" value="Chromosome"/>
</dbReference>
<dbReference type="RefSeq" id="WP_012617308.1">
    <property type="nucleotide sequence ID" value="NC_011832.1"/>
</dbReference>
<dbReference type="HOGENOM" id="CLU_584778_0_0_2"/>
<dbReference type="KEGG" id="mpl:Mpal_0618"/>
<keyword evidence="8" id="KW-1185">Reference proteome</keyword>
<protein>
    <submittedName>
        <fullName evidence="7">Ribosomal small subunit Rsm22</fullName>
    </submittedName>
</protein>
<dbReference type="SUPFAM" id="SSF53335">
    <property type="entry name" value="S-adenosyl-L-methionine-dependent methyltransferases"/>
    <property type="match status" value="1"/>
</dbReference>
<feature type="compositionally biased region" description="Basic and acidic residues" evidence="5">
    <location>
        <begin position="1"/>
        <end position="14"/>
    </location>
</feature>
<feature type="domain" description="DUF8157" evidence="6">
    <location>
        <begin position="360"/>
        <end position="449"/>
    </location>
</feature>
<dbReference type="InterPro" id="IPR015324">
    <property type="entry name" value="Ribosomal_Rsm22-like"/>
</dbReference>
<dbReference type="InterPro" id="IPR029063">
    <property type="entry name" value="SAM-dependent_MTases_sf"/>
</dbReference>
<evidence type="ECO:0000256" key="3">
    <source>
        <dbReference type="ARBA" id="ARBA00023004"/>
    </source>
</evidence>
<evidence type="ECO:0000313" key="8">
    <source>
        <dbReference type="Proteomes" id="UP000002457"/>
    </source>
</evidence>
<sequence length="459" mass="51881">MAHKKEMNENRPLPDSEGGQKVSEQAAVLVPDEQERTAIQSFLAADAVPTALQNLIEQYIVRKIDKDWHDPVILDRIRRAIVTQKIRYWNEKAKKPITYKGGYSVIAYLAYQFPVYYLQFASIFSELAAAGLLKKEMVIVDAGSGPGVVPLAVIDLMKRLHGCHATIHAIEQSEEHREAYRYLVEGYGKEVPAVTLTPPMNKDITKVKPEDLPVSIDLLVFSNVLNELHESSIQDRADLIRRWTSRLAPDGIILLIEPAERVASSALRKTTQMLAAAGLTVYSPCPDLWRSRCSCQDCWTFEERRSIRPTHLMEVLADDPEGYRYLNTDIKFSSAIIRMDKKTRTRFEPLSEKKYARFSHLASHENHRVSCAAMKMSADLGDPKNHVFLLCDGTSPVPVFAVLPAYHETEENRAIRTCGYGEGMVLQGVLVRQNRKTGAYNLLISKQSRAIPFQQDLEN</sequence>
<dbReference type="GO" id="GO:0051536">
    <property type="term" value="F:iron-sulfur cluster binding"/>
    <property type="evidence" value="ECO:0007669"/>
    <property type="project" value="UniProtKB-KW"/>
</dbReference>
<organism evidence="7 8">
    <name type="scientific">Methanosphaerula palustris (strain ATCC BAA-1556 / DSM 19958 / E1-9c)</name>
    <dbReference type="NCBI Taxonomy" id="521011"/>
    <lineage>
        <taxon>Archaea</taxon>
        <taxon>Methanobacteriati</taxon>
        <taxon>Methanobacteriota</taxon>
        <taxon>Stenosarchaea group</taxon>
        <taxon>Methanomicrobia</taxon>
        <taxon>Methanomicrobiales</taxon>
        <taxon>Methanoregulaceae</taxon>
        <taxon>Methanosphaerula</taxon>
    </lineage>
</organism>
<accession>B8GFE1</accession>
<dbReference type="GeneID" id="7270205"/>
<keyword evidence="4" id="KW-0411">Iron-sulfur</keyword>
<dbReference type="eggNOG" id="arCOG04580">
    <property type="taxonomic scope" value="Archaea"/>
</dbReference>
<dbReference type="AlphaFoldDB" id="B8GFE1"/>
<keyword evidence="2" id="KW-0809">Transit peptide</keyword>
<dbReference type="GO" id="GO:0046872">
    <property type="term" value="F:metal ion binding"/>
    <property type="evidence" value="ECO:0007669"/>
    <property type="project" value="UniProtKB-KW"/>
</dbReference>
<reference evidence="7 8" key="1">
    <citation type="journal article" date="2015" name="Genome Announc.">
        <title>Complete Genome Sequence of Methanosphaerula palustris E1-9CT, a Hydrogenotrophic Methanogen Isolated from a Minerotrophic Fen Peatland.</title>
        <authorList>
            <person name="Cadillo-Quiroz H."/>
            <person name="Browne P."/>
            <person name="Kyrpides N."/>
            <person name="Woyke T."/>
            <person name="Goodwin L."/>
            <person name="Detter C."/>
            <person name="Yavitt J.B."/>
            <person name="Zinder S.H."/>
        </authorList>
    </citation>
    <scope>NUCLEOTIDE SEQUENCE [LARGE SCALE GENOMIC DNA]</scope>
    <source>
        <strain evidence="8">ATCC BAA-1556 / DSM 19958 / E1-9c</strain>
    </source>
</reference>